<comment type="caution">
    <text evidence="1">The sequence shown here is derived from an EMBL/GenBank/DDBJ whole genome shotgun (WGS) entry which is preliminary data.</text>
</comment>
<reference evidence="1 2" key="1">
    <citation type="submission" date="2020-12" db="EMBL/GenBank/DDBJ databases">
        <title>Vagococcus allomyrinae sp. nov. and Enterococcus lavae sp. nov., isolated from the larvae of Allomyrina dichotoma.</title>
        <authorList>
            <person name="Lee S.D."/>
        </authorList>
    </citation>
    <scope>NUCLEOTIDE SEQUENCE [LARGE SCALE GENOMIC DNA]</scope>
    <source>
        <strain evidence="1 2">BWM-S5</strain>
    </source>
</reference>
<organism evidence="1 2">
    <name type="scientific">Enterococcus larvae</name>
    <dbReference type="NCBI Taxonomy" id="2794352"/>
    <lineage>
        <taxon>Bacteria</taxon>
        <taxon>Bacillati</taxon>
        <taxon>Bacillota</taxon>
        <taxon>Bacilli</taxon>
        <taxon>Lactobacillales</taxon>
        <taxon>Enterococcaceae</taxon>
        <taxon>Enterococcus</taxon>
    </lineage>
</organism>
<dbReference type="Proteomes" id="UP000673375">
    <property type="component" value="Unassembled WGS sequence"/>
</dbReference>
<accession>A0ABS4CIZ8</accession>
<evidence type="ECO:0000313" key="2">
    <source>
        <dbReference type="Proteomes" id="UP000673375"/>
    </source>
</evidence>
<sequence>MDKRNILVETDEGDVSKISANEFYIEVCQGHIEPLLKMMNGHLYENEGRKYCISTLAFQVDDAAKTWLSRNDYE</sequence>
<evidence type="ECO:0000313" key="1">
    <source>
        <dbReference type="EMBL" id="MBP1046430.1"/>
    </source>
</evidence>
<keyword evidence="2" id="KW-1185">Reference proteome</keyword>
<protein>
    <submittedName>
        <fullName evidence="1">Uncharacterized protein</fullName>
    </submittedName>
</protein>
<name>A0ABS4CIZ8_9ENTE</name>
<dbReference type="EMBL" id="JAEDXU010000004">
    <property type="protein sequence ID" value="MBP1046430.1"/>
    <property type="molecule type" value="Genomic_DNA"/>
</dbReference>
<dbReference type="RefSeq" id="WP_209557251.1">
    <property type="nucleotide sequence ID" value="NZ_JAEDXU010000004.1"/>
</dbReference>
<gene>
    <name evidence="1" type="ORF">I6N96_09050</name>
</gene>
<proteinExistence type="predicted"/>